<keyword evidence="5" id="KW-0813">Transport</keyword>
<feature type="transmembrane region" description="Helical" evidence="5">
    <location>
        <begin position="207"/>
        <end position="233"/>
    </location>
</feature>
<keyword evidence="2 5" id="KW-0812">Transmembrane</keyword>
<dbReference type="PANTHER" id="PTHR22773">
    <property type="entry name" value="NADH DEHYDROGENASE"/>
    <property type="match status" value="1"/>
</dbReference>
<evidence type="ECO:0000256" key="5">
    <source>
        <dbReference type="HAMAP-Rule" id="MF_00445"/>
    </source>
</evidence>
<name>A0A0K8MDM2_9PROT</name>
<feature type="transmembrane region" description="Helical" evidence="5">
    <location>
        <begin position="109"/>
        <end position="128"/>
    </location>
</feature>
<keyword evidence="9" id="KW-1185">Reference proteome</keyword>
<feature type="transmembrane region" description="Helical" evidence="5">
    <location>
        <begin position="12"/>
        <end position="31"/>
    </location>
</feature>
<feature type="transmembrane region" description="Helical" evidence="5">
    <location>
        <begin position="73"/>
        <end position="97"/>
    </location>
</feature>
<evidence type="ECO:0000313" key="8">
    <source>
        <dbReference type="EMBL" id="GAO98567.1"/>
    </source>
</evidence>
<comment type="catalytic activity">
    <reaction evidence="5">
        <text>a quinone + NADH + 5 H(+)(in) = a quinol + NAD(+) + 4 H(+)(out)</text>
        <dbReference type="Rhea" id="RHEA:57888"/>
        <dbReference type="ChEBI" id="CHEBI:15378"/>
        <dbReference type="ChEBI" id="CHEBI:24646"/>
        <dbReference type="ChEBI" id="CHEBI:57540"/>
        <dbReference type="ChEBI" id="CHEBI:57945"/>
        <dbReference type="ChEBI" id="CHEBI:132124"/>
    </reaction>
</comment>
<evidence type="ECO:0000256" key="2">
    <source>
        <dbReference type="ARBA" id="ARBA00022692"/>
    </source>
</evidence>
<keyword evidence="5" id="KW-1003">Cell membrane</keyword>
<keyword evidence="5" id="KW-1278">Translocase</keyword>
<protein>
    <recommendedName>
        <fullName evidence="5">NADH-quinone oxidoreductase subunit N</fullName>
        <ecNumber evidence="5">7.1.1.-</ecNumber>
    </recommendedName>
    <alternativeName>
        <fullName evidence="5">NADH dehydrogenase I subunit N</fullName>
    </alternativeName>
    <alternativeName>
        <fullName evidence="5">NDH-1 subunit N</fullName>
    </alternativeName>
</protein>
<keyword evidence="5" id="KW-0830">Ubiquinone</keyword>
<feature type="transmembrane region" description="Helical" evidence="5">
    <location>
        <begin position="163"/>
        <end position="187"/>
    </location>
</feature>
<dbReference type="GO" id="GO:0042773">
    <property type="term" value="P:ATP synthesis coupled electron transport"/>
    <property type="evidence" value="ECO:0007669"/>
    <property type="project" value="InterPro"/>
</dbReference>
<dbReference type="AlphaFoldDB" id="A0A0K8MDM2"/>
<comment type="subcellular location">
    <subcellularLocation>
        <location evidence="5">Cell membrane</location>
        <topology evidence="5">Multi-pass membrane protein</topology>
    </subcellularLocation>
    <subcellularLocation>
        <location evidence="1">Endomembrane system</location>
        <topology evidence="1">Multi-pass membrane protein</topology>
    </subcellularLocation>
    <subcellularLocation>
        <location evidence="6">Membrane</location>
        <topology evidence="6">Multi-pass membrane protein</topology>
    </subcellularLocation>
</comment>
<dbReference type="GO" id="GO:0050136">
    <property type="term" value="F:NADH dehydrogenase (quinone) (non-electrogenic) activity"/>
    <property type="evidence" value="ECO:0007669"/>
    <property type="project" value="UniProtKB-UniRule"/>
</dbReference>
<dbReference type="EMBL" id="BBVC01000067">
    <property type="protein sequence ID" value="GAO98567.1"/>
    <property type="molecule type" value="Genomic_DNA"/>
</dbReference>
<dbReference type="GO" id="GO:0048038">
    <property type="term" value="F:quinone binding"/>
    <property type="evidence" value="ECO:0007669"/>
    <property type="project" value="UniProtKB-KW"/>
</dbReference>
<keyword evidence="5" id="KW-0520">NAD</keyword>
<feature type="transmembrane region" description="Helical" evidence="5">
    <location>
        <begin position="275"/>
        <end position="297"/>
    </location>
</feature>
<feature type="domain" description="NADH:quinone oxidoreductase/Mrp antiporter transmembrane" evidence="7">
    <location>
        <begin position="128"/>
        <end position="424"/>
    </location>
</feature>
<proteinExistence type="inferred from homology"/>
<feature type="transmembrane region" description="Helical" evidence="5">
    <location>
        <begin position="43"/>
        <end position="61"/>
    </location>
</feature>
<comment type="similarity">
    <text evidence="5">Belongs to the complex I subunit 2 family.</text>
</comment>
<feature type="transmembrane region" description="Helical" evidence="5">
    <location>
        <begin position="304"/>
        <end position="325"/>
    </location>
</feature>
<dbReference type="NCBIfam" id="TIGR01770">
    <property type="entry name" value="NDH_I_N"/>
    <property type="match status" value="1"/>
</dbReference>
<evidence type="ECO:0000256" key="3">
    <source>
        <dbReference type="ARBA" id="ARBA00022989"/>
    </source>
</evidence>
<dbReference type="HAMAP" id="MF_00445">
    <property type="entry name" value="NDH1_NuoN_1"/>
    <property type="match status" value="1"/>
</dbReference>
<dbReference type="InterPro" id="IPR010096">
    <property type="entry name" value="NADH-Q_OxRdtase_suN/2"/>
</dbReference>
<dbReference type="OrthoDB" id="9811718at2"/>
<feature type="transmembrane region" description="Helical" evidence="5">
    <location>
        <begin position="245"/>
        <end position="269"/>
    </location>
</feature>
<evidence type="ECO:0000259" key="7">
    <source>
        <dbReference type="Pfam" id="PF00361"/>
    </source>
</evidence>
<dbReference type="EC" id="7.1.1.-" evidence="5"/>
<dbReference type="InterPro" id="IPR001750">
    <property type="entry name" value="ND/Mrp_TM"/>
</dbReference>
<keyword evidence="3 5" id="KW-1133">Transmembrane helix</keyword>
<evidence type="ECO:0000256" key="4">
    <source>
        <dbReference type="ARBA" id="ARBA00023136"/>
    </source>
</evidence>
<dbReference type="Proteomes" id="UP000036771">
    <property type="component" value="Unassembled WGS sequence"/>
</dbReference>
<dbReference type="GO" id="GO:0005886">
    <property type="term" value="C:plasma membrane"/>
    <property type="evidence" value="ECO:0007669"/>
    <property type="project" value="UniProtKB-SubCell"/>
</dbReference>
<accession>A0A0K8MDM2</accession>
<feature type="transmembrane region" description="Helical" evidence="5">
    <location>
        <begin position="134"/>
        <end position="151"/>
    </location>
</feature>
<feature type="transmembrane region" description="Helical" evidence="5">
    <location>
        <begin position="373"/>
        <end position="397"/>
    </location>
</feature>
<keyword evidence="4 5" id="KW-0472">Membrane</keyword>
<keyword evidence="5" id="KW-0874">Quinone</keyword>
<gene>
    <name evidence="5 8" type="primary">nuoN</name>
    <name evidence="8" type="ORF">Cva_01230</name>
</gene>
<feature type="transmembrane region" description="Helical" evidence="5">
    <location>
        <begin position="331"/>
        <end position="352"/>
    </location>
</feature>
<comment type="function">
    <text evidence="5">NDH-1 shuttles electrons from NADH, via FMN and iron-sulfur (Fe-S) centers, to quinones in the respiratory chain. The immediate electron acceptor for the enzyme in this species is believed to be ubiquinone. Couples the redox reaction to proton translocation (for every two electrons transferred, four hydrogen ions are translocated across the cytoplasmic membrane), and thus conserves the redox energy in a proton gradient.</text>
</comment>
<reference evidence="8 9" key="1">
    <citation type="submission" date="2015-03" db="EMBL/GenBank/DDBJ databases">
        <title>Caedibacter varicaedens, whole genome shotgun sequence.</title>
        <authorList>
            <person name="Suzuki H."/>
            <person name="Dapper A.L."/>
            <person name="Gibson A.K."/>
            <person name="Jackson C."/>
            <person name="Lee H."/>
            <person name="Pejaver V.R."/>
            <person name="Doak T."/>
            <person name="Lynch M."/>
        </authorList>
    </citation>
    <scope>NUCLEOTIDE SEQUENCE [LARGE SCALE GENOMIC DNA]</scope>
</reference>
<feature type="transmembrane region" description="Helical" evidence="5">
    <location>
        <begin position="452"/>
        <end position="473"/>
    </location>
</feature>
<dbReference type="NCBIfam" id="NF004440">
    <property type="entry name" value="PRK05777.1-3"/>
    <property type="match status" value="1"/>
</dbReference>
<dbReference type="GO" id="GO:0008137">
    <property type="term" value="F:NADH dehydrogenase (ubiquinone) activity"/>
    <property type="evidence" value="ECO:0007669"/>
    <property type="project" value="InterPro"/>
</dbReference>
<evidence type="ECO:0000313" key="9">
    <source>
        <dbReference type="Proteomes" id="UP000036771"/>
    </source>
</evidence>
<evidence type="ECO:0000256" key="6">
    <source>
        <dbReference type="RuleBase" id="RU000320"/>
    </source>
</evidence>
<comment type="caution">
    <text evidence="8">The sequence shown here is derived from an EMBL/GenBank/DDBJ whole genome shotgun (WGS) entry which is preliminary data.</text>
</comment>
<dbReference type="STRING" id="1629334.Cva_01230"/>
<sequence length="491" mass="54136">MFVSSEGFLPEFAPGSAEIFIGLSLLMFLVIGAFRGDSYTRTLGYLCIVVALMTVFIISFADKNTGIFFNGLFIRNSFTSFCKITILLTVSCVLWMTLRSLERENMARFEYPLLVLFSALGMLIMVSANDLMSMYLGLELQSFSLYILVALKRDRLIAAEGALKYFILGALASAFILYGSSFLYGLAGSTEFSSLFSVFKDPALTSSPPLVMGILLILGGLAFKLALVPFHMWSPDVYEGSPTPVTVLIATAPKIAAFALFIKLFVHMIGDLNIIWEQAVVILSVLSIALGAFAALFQNNIKRLLSYSAISHMGYALFGLLGKTYEGIGSILVYLVLYIIMTLGCFACLLNLRKNSKTIEKLSDFSGLSRDNPVLALSFAIFLFSLAGIPPFSGFFAKLGVFSIAIKEGYYTLAVFGVIVTVISAAYYLKIIKIMYFEGSLSFDIKNHFDRYVFRETYVVMSIMAFITFFYVLKPSLLSNAAHTAAFALFN</sequence>
<feature type="transmembrane region" description="Helical" evidence="5">
    <location>
        <begin position="409"/>
        <end position="431"/>
    </location>
</feature>
<organism evidence="8 9">
    <name type="scientific">Caedimonas varicaedens</name>
    <dbReference type="NCBI Taxonomy" id="1629334"/>
    <lineage>
        <taxon>Bacteria</taxon>
        <taxon>Pseudomonadati</taxon>
        <taxon>Pseudomonadota</taxon>
        <taxon>Alphaproteobacteria</taxon>
        <taxon>Holosporales</taxon>
        <taxon>Caedimonadaceae</taxon>
        <taxon>Caedimonas</taxon>
    </lineage>
</organism>
<dbReference type="Pfam" id="PF00361">
    <property type="entry name" value="Proton_antipo_M"/>
    <property type="match status" value="1"/>
</dbReference>
<comment type="subunit">
    <text evidence="5">NDH-1 is composed of 14 different subunits. Subunits NuoA, H, J, K, L, M, N constitute the membrane sector of the complex.</text>
</comment>
<evidence type="ECO:0000256" key="1">
    <source>
        <dbReference type="ARBA" id="ARBA00004127"/>
    </source>
</evidence>
<dbReference type="GO" id="GO:0012505">
    <property type="term" value="C:endomembrane system"/>
    <property type="evidence" value="ECO:0007669"/>
    <property type="project" value="UniProtKB-SubCell"/>
</dbReference>